<dbReference type="GO" id="GO:0008017">
    <property type="term" value="F:microtubule binding"/>
    <property type="evidence" value="ECO:0007669"/>
    <property type="project" value="TreeGrafter"/>
</dbReference>
<name>A0AAV9KBB2_9SOLN</name>
<dbReference type="GO" id="GO:0005874">
    <property type="term" value="C:microtubule"/>
    <property type="evidence" value="ECO:0007669"/>
    <property type="project" value="TreeGrafter"/>
</dbReference>
<keyword evidence="1" id="KW-0547">Nucleotide-binding</keyword>
<keyword evidence="2" id="KW-0342">GTP-binding</keyword>
<dbReference type="GO" id="GO:0005737">
    <property type="term" value="C:cytoplasm"/>
    <property type="evidence" value="ECO:0007669"/>
    <property type="project" value="UniProtKB-ARBA"/>
</dbReference>
<evidence type="ECO:0000313" key="5">
    <source>
        <dbReference type="EMBL" id="KAK4709362.1"/>
    </source>
</evidence>
<dbReference type="SUPFAM" id="SSF52540">
    <property type="entry name" value="P-loop containing nucleoside triphosphate hydrolases"/>
    <property type="match status" value="1"/>
</dbReference>
<dbReference type="GO" id="GO:0016020">
    <property type="term" value="C:membrane"/>
    <property type="evidence" value="ECO:0007669"/>
    <property type="project" value="TreeGrafter"/>
</dbReference>
<dbReference type="PRINTS" id="PR00195">
    <property type="entry name" value="DYNAMIN"/>
</dbReference>
<dbReference type="CDD" id="cd08771">
    <property type="entry name" value="DLP_1"/>
    <property type="match status" value="1"/>
</dbReference>
<dbReference type="Gene3D" id="3.40.50.300">
    <property type="entry name" value="P-loop containing nucleotide triphosphate hydrolases"/>
    <property type="match status" value="1"/>
</dbReference>
<dbReference type="PROSITE" id="PS51718">
    <property type="entry name" value="G_DYNAMIN_2"/>
    <property type="match status" value="1"/>
</dbReference>
<dbReference type="GO" id="GO:0003924">
    <property type="term" value="F:GTPase activity"/>
    <property type="evidence" value="ECO:0007669"/>
    <property type="project" value="InterPro"/>
</dbReference>
<dbReference type="GO" id="GO:0005525">
    <property type="term" value="F:GTP binding"/>
    <property type="evidence" value="ECO:0007669"/>
    <property type="project" value="InterPro"/>
</dbReference>
<dbReference type="SMART" id="SM00053">
    <property type="entry name" value="DYNc"/>
    <property type="match status" value="1"/>
</dbReference>
<dbReference type="AlphaFoldDB" id="A0AAV9KBB2"/>
<comment type="caution">
    <text evidence="5">The sequence shown here is derived from an EMBL/GenBank/DDBJ whole genome shotgun (WGS) entry which is preliminary data.</text>
</comment>
<dbReference type="EMBL" id="JAWPEI010000012">
    <property type="protein sequence ID" value="KAK4709362.1"/>
    <property type="molecule type" value="Genomic_DNA"/>
</dbReference>
<evidence type="ECO:0000313" key="6">
    <source>
        <dbReference type="Proteomes" id="UP001311915"/>
    </source>
</evidence>
<dbReference type="InterPro" id="IPR027417">
    <property type="entry name" value="P-loop_NTPase"/>
</dbReference>
<reference evidence="5 6" key="1">
    <citation type="submission" date="2023-10" db="EMBL/GenBank/DDBJ databases">
        <title>Genome-Wide Identification Analysis in wild type Solanum Pinnatisectum Reveals Some Genes Defensing Phytophthora Infestans.</title>
        <authorList>
            <person name="Sun C."/>
        </authorList>
    </citation>
    <scope>NUCLEOTIDE SEQUENCE [LARGE SCALE GENOMIC DNA]</scope>
    <source>
        <strain evidence="5">LQN</strain>
        <tissue evidence="5">Leaf</tissue>
    </source>
</reference>
<gene>
    <name evidence="5" type="ORF">R3W88_030287</name>
</gene>
<feature type="domain" description="Dynamin-type G" evidence="4">
    <location>
        <begin position="77"/>
        <end position="313"/>
    </location>
</feature>
<accession>A0AAV9KBB2</accession>
<dbReference type="InterPro" id="IPR045063">
    <property type="entry name" value="Dynamin_N"/>
</dbReference>
<dbReference type="PANTHER" id="PTHR11566:SF211">
    <property type="entry name" value="DYNAMIN-RELATED PROTEIN 4C-LIKE"/>
    <property type="match status" value="1"/>
</dbReference>
<proteinExistence type="predicted"/>
<evidence type="ECO:0000256" key="2">
    <source>
        <dbReference type="ARBA" id="ARBA00023134"/>
    </source>
</evidence>
<evidence type="ECO:0000256" key="3">
    <source>
        <dbReference type="SAM" id="MobiDB-lite"/>
    </source>
</evidence>
<dbReference type="InterPro" id="IPR030381">
    <property type="entry name" value="G_DYNAMIN_dom"/>
</dbReference>
<dbReference type="InterPro" id="IPR001401">
    <property type="entry name" value="Dynamin_GTPase"/>
</dbReference>
<dbReference type="Gene3D" id="1.20.120.1240">
    <property type="entry name" value="Dynamin, middle domain"/>
    <property type="match status" value="1"/>
</dbReference>
<dbReference type="Pfam" id="PF01031">
    <property type="entry name" value="Dynamin_M"/>
    <property type="match status" value="1"/>
</dbReference>
<dbReference type="InterPro" id="IPR022812">
    <property type="entry name" value="Dynamin"/>
</dbReference>
<protein>
    <recommendedName>
        <fullName evidence="4">Dynamin-type G domain-containing protein</fullName>
    </recommendedName>
</protein>
<organism evidence="5 6">
    <name type="scientific">Solanum pinnatisectum</name>
    <name type="common">tansyleaf nightshade</name>
    <dbReference type="NCBI Taxonomy" id="50273"/>
    <lineage>
        <taxon>Eukaryota</taxon>
        <taxon>Viridiplantae</taxon>
        <taxon>Streptophyta</taxon>
        <taxon>Embryophyta</taxon>
        <taxon>Tracheophyta</taxon>
        <taxon>Spermatophyta</taxon>
        <taxon>Magnoliopsida</taxon>
        <taxon>eudicotyledons</taxon>
        <taxon>Gunneridae</taxon>
        <taxon>Pentapetalae</taxon>
        <taxon>asterids</taxon>
        <taxon>lamiids</taxon>
        <taxon>Solanales</taxon>
        <taxon>Solanaceae</taxon>
        <taxon>Solanoideae</taxon>
        <taxon>Solaneae</taxon>
        <taxon>Solanum</taxon>
    </lineage>
</organism>
<evidence type="ECO:0000259" key="4">
    <source>
        <dbReference type="PROSITE" id="PS51718"/>
    </source>
</evidence>
<dbReference type="Proteomes" id="UP001311915">
    <property type="component" value="Unassembled WGS sequence"/>
</dbReference>
<evidence type="ECO:0000256" key="1">
    <source>
        <dbReference type="ARBA" id="ARBA00022741"/>
    </source>
</evidence>
<keyword evidence="6" id="KW-1185">Reference proteome</keyword>
<dbReference type="InterPro" id="IPR000375">
    <property type="entry name" value="Dynamin_stalk"/>
</dbReference>
<dbReference type="PANTHER" id="PTHR11566">
    <property type="entry name" value="DYNAMIN"/>
    <property type="match status" value="1"/>
</dbReference>
<dbReference type="Pfam" id="PF00350">
    <property type="entry name" value="Dynamin_N"/>
    <property type="match status" value="1"/>
</dbReference>
<feature type="region of interest" description="Disordered" evidence="3">
    <location>
        <begin position="1"/>
        <end position="22"/>
    </location>
</feature>
<sequence>MTSQQVSDDSSSSDPKYLGGVEPQGSVVHAPIVLSFNDMIRSLLDCVDKLRQLNSMQEDIKLPSIFKLGHLNIMQDGTQLPTIVVIGDKSSGKSSVLESLAGSSLPRGEGIYTRVPLIMKLQNHSETKVYLEYSGKSVPTDEFHVAEAIILATNEIAGHGKGISNIPLTLIVKKNGVPDLTMVDLPGIPMVPENIIVNVLSATVDFPICECFKMSKKVDKAGERTLVVVTKVDRAPEGLLEKVTTNDMNVRLGNVCVKNRIANESYEEALSEEARLFETHALLSKMDKSMVSIPVLAHKFVQIQANMISKCFQDIEKKINDKLAVNVAALNELPQHSGSLAIESLKKIFLGVEFDEYTEDFEMQCAAKWSEVLDLELKQYSAELHSKYPDEKEDNLFVELMFLNEAQRNGLPDFVDVLQKKVRNISATTEEFVGKLWNCIEGVVIKVLMHHSGSCLELQYFIKRAVQNLIAKKKDKSVNGIREIIGMDRLTDLTSSTEYVATYSSLMAQKKKFMKFCKYSKGGTKINIKGFGVIDVLFLRRQPKDVVQQAFELKMTMAAYWKIVFSPQKLGNHEIEVEIVNDQMASLHMMFFAYWQFAFGLEKFVYEIRDEILGDLIASHVGGFESSMQESLVAAMCFRLKKSVKLVEELKEMVTKTMEYSLSLIMLVQSKLRLVFDGLCCVSFCP</sequence>